<dbReference type="InterPro" id="IPR045175">
    <property type="entry name" value="M28_fam"/>
</dbReference>
<protein>
    <recommendedName>
        <fullName evidence="2">Peptidase M28 domain-containing protein</fullName>
    </recommendedName>
</protein>
<feature type="signal peptide" evidence="1">
    <location>
        <begin position="1"/>
        <end position="29"/>
    </location>
</feature>
<reference evidence="3 4" key="1">
    <citation type="submission" date="2023-07" db="EMBL/GenBank/DDBJ databases">
        <title>Sorghum-associated microbial communities from plants grown in Nebraska, USA.</title>
        <authorList>
            <person name="Schachtman D."/>
        </authorList>
    </citation>
    <scope>NUCLEOTIDE SEQUENCE [LARGE SCALE GENOMIC DNA]</scope>
    <source>
        <strain evidence="3 4">BE198</strain>
    </source>
</reference>
<accession>A0ABU1WDW9</accession>
<keyword evidence="4" id="KW-1185">Reference proteome</keyword>
<dbReference type="EMBL" id="JAVDVY010000003">
    <property type="protein sequence ID" value="MDR7135801.1"/>
    <property type="molecule type" value="Genomic_DNA"/>
</dbReference>
<proteinExistence type="predicted"/>
<dbReference type="Pfam" id="PF04389">
    <property type="entry name" value="Peptidase_M28"/>
    <property type="match status" value="1"/>
</dbReference>
<dbReference type="Proteomes" id="UP001251524">
    <property type="component" value="Unassembled WGS sequence"/>
</dbReference>
<dbReference type="SUPFAM" id="SSF53187">
    <property type="entry name" value="Zn-dependent exopeptidases"/>
    <property type="match status" value="1"/>
</dbReference>
<name>A0ABU1WDW9_9GAMM</name>
<dbReference type="PROSITE" id="PS51257">
    <property type="entry name" value="PROKAR_LIPOPROTEIN"/>
    <property type="match status" value="1"/>
</dbReference>
<evidence type="ECO:0000256" key="1">
    <source>
        <dbReference type="SAM" id="SignalP"/>
    </source>
</evidence>
<evidence type="ECO:0000313" key="4">
    <source>
        <dbReference type="Proteomes" id="UP001251524"/>
    </source>
</evidence>
<dbReference type="Gene3D" id="3.40.630.10">
    <property type="entry name" value="Zn peptidases"/>
    <property type="match status" value="1"/>
</dbReference>
<feature type="chain" id="PRO_5046235517" description="Peptidase M28 domain-containing protein" evidence="1">
    <location>
        <begin position="30"/>
        <end position="311"/>
    </location>
</feature>
<dbReference type="PANTHER" id="PTHR12147:SF26">
    <property type="entry name" value="PEPTIDASE M28 DOMAIN-CONTAINING PROTEIN"/>
    <property type="match status" value="1"/>
</dbReference>
<evidence type="ECO:0000313" key="3">
    <source>
        <dbReference type="EMBL" id="MDR7135801.1"/>
    </source>
</evidence>
<dbReference type="InterPro" id="IPR007484">
    <property type="entry name" value="Peptidase_M28"/>
</dbReference>
<keyword evidence="1" id="KW-0732">Signal</keyword>
<organism evidence="3 4">
    <name type="scientific">Lysobacter niastensis</name>
    <dbReference type="NCBI Taxonomy" id="380629"/>
    <lineage>
        <taxon>Bacteria</taxon>
        <taxon>Pseudomonadati</taxon>
        <taxon>Pseudomonadota</taxon>
        <taxon>Gammaproteobacteria</taxon>
        <taxon>Lysobacterales</taxon>
        <taxon>Lysobacteraceae</taxon>
        <taxon>Lysobacter</taxon>
    </lineage>
</organism>
<evidence type="ECO:0000259" key="2">
    <source>
        <dbReference type="Pfam" id="PF04389"/>
    </source>
</evidence>
<sequence length="311" mass="32694">MPCRPPFHGFVLAATLALTACAHAPSTSAAHNADAASPVAGGNASATSWLSDVQSMANATDNAGRRQAIEQRLDALGLPWHRRTFKSGEHQGQNLFAEVGDAADSPLLLIGAHSDRVAVGKGATDNASGSATVLALAERFKREPLRHHRVVVAFWDLEEVGLLGAKAYVADGHEKPVLYVNFDVFGWGDTLWMMAPDSDGALVADTAAAAAGNGLKLSAGQQYPPTDHLPFLKAGWPAVSYSLIGGDEIAPILAAYAGEKPKAPAKVMRVIHSDADVMVEIDAQQAIRGVDAVEDALRRWDAADPGARQAK</sequence>
<comment type="caution">
    <text evidence="3">The sequence shown here is derived from an EMBL/GenBank/DDBJ whole genome shotgun (WGS) entry which is preliminary data.</text>
</comment>
<gene>
    <name evidence="3" type="ORF">J2X06_003019</name>
</gene>
<dbReference type="PANTHER" id="PTHR12147">
    <property type="entry name" value="METALLOPEPTIDASE M28 FAMILY MEMBER"/>
    <property type="match status" value="1"/>
</dbReference>
<feature type="domain" description="Peptidase M28" evidence="2">
    <location>
        <begin position="94"/>
        <end position="287"/>
    </location>
</feature>